<dbReference type="HAMAP" id="MF_01366">
    <property type="entry name" value="Ribosomal_uL13"/>
    <property type="match status" value="1"/>
</dbReference>
<dbReference type="InterPro" id="IPR036899">
    <property type="entry name" value="Ribosomal_uL13_sf"/>
</dbReference>
<evidence type="ECO:0000313" key="6">
    <source>
        <dbReference type="Proteomes" id="UP000177062"/>
    </source>
</evidence>
<dbReference type="Proteomes" id="UP000177062">
    <property type="component" value="Unassembled WGS sequence"/>
</dbReference>
<name>A0A1G1YZH5_9BACT</name>
<evidence type="ECO:0000256" key="1">
    <source>
        <dbReference type="ARBA" id="ARBA00006227"/>
    </source>
</evidence>
<sequence>MTDYTIDAKGKSLGRLASEIAVLLQGKNTASYEARKTGDNRVIINNIRLVRVTGKKAEQKIYHRYSNRPGHLKSMKYREVFARNPKQVLVSAVRGMLPRNKLLAKRIRRLIIN</sequence>
<dbReference type="GO" id="GO:0003735">
    <property type="term" value="F:structural constituent of ribosome"/>
    <property type="evidence" value="ECO:0007669"/>
    <property type="project" value="InterPro"/>
</dbReference>
<comment type="function">
    <text evidence="4">This protein is one of the early assembly proteins of the 50S ribosomal subunit, although it is not seen to bind rRNA by itself. It is important during the early stages of 50S assembly.</text>
</comment>
<comment type="similarity">
    <text evidence="1 4">Belongs to the universal ribosomal protein uL13 family.</text>
</comment>
<dbReference type="InterPro" id="IPR005822">
    <property type="entry name" value="Ribosomal_uL13"/>
</dbReference>
<evidence type="ECO:0000313" key="5">
    <source>
        <dbReference type="EMBL" id="OGY57020.1"/>
    </source>
</evidence>
<dbReference type="GO" id="GO:1990904">
    <property type="term" value="C:ribonucleoprotein complex"/>
    <property type="evidence" value="ECO:0007669"/>
    <property type="project" value="UniProtKB-KW"/>
</dbReference>
<dbReference type="EMBL" id="MHIT01000011">
    <property type="protein sequence ID" value="OGY57020.1"/>
    <property type="molecule type" value="Genomic_DNA"/>
</dbReference>
<dbReference type="GO" id="GO:0003729">
    <property type="term" value="F:mRNA binding"/>
    <property type="evidence" value="ECO:0007669"/>
    <property type="project" value="TreeGrafter"/>
</dbReference>
<dbReference type="Pfam" id="PF00572">
    <property type="entry name" value="Ribosomal_L13"/>
    <property type="match status" value="1"/>
</dbReference>
<dbReference type="GO" id="GO:0005840">
    <property type="term" value="C:ribosome"/>
    <property type="evidence" value="ECO:0007669"/>
    <property type="project" value="UniProtKB-KW"/>
</dbReference>
<dbReference type="GO" id="GO:0006412">
    <property type="term" value="P:translation"/>
    <property type="evidence" value="ECO:0007669"/>
    <property type="project" value="UniProtKB-UniRule"/>
</dbReference>
<organism evidence="5 6">
    <name type="scientific">Candidatus Colwellbacteria bacterium RBG_13_48_8</name>
    <dbReference type="NCBI Taxonomy" id="1797685"/>
    <lineage>
        <taxon>Bacteria</taxon>
        <taxon>Candidatus Colwelliibacteriota</taxon>
    </lineage>
</organism>
<protein>
    <recommendedName>
        <fullName evidence="4">Large ribosomal subunit protein uL13</fullName>
    </recommendedName>
</protein>
<keyword evidence="2 4" id="KW-0689">Ribosomal protein</keyword>
<keyword evidence="3 4" id="KW-0687">Ribonucleoprotein</keyword>
<reference evidence="5 6" key="1">
    <citation type="journal article" date="2016" name="Nat. Commun.">
        <title>Thousands of microbial genomes shed light on interconnected biogeochemical processes in an aquifer system.</title>
        <authorList>
            <person name="Anantharaman K."/>
            <person name="Brown C.T."/>
            <person name="Hug L.A."/>
            <person name="Sharon I."/>
            <person name="Castelle C.J."/>
            <person name="Probst A.J."/>
            <person name="Thomas B.C."/>
            <person name="Singh A."/>
            <person name="Wilkins M.J."/>
            <person name="Karaoz U."/>
            <person name="Brodie E.L."/>
            <person name="Williams K.H."/>
            <person name="Hubbard S.S."/>
            <person name="Banfield J.F."/>
        </authorList>
    </citation>
    <scope>NUCLEOTIDE SEQUENCE [LARGE SCALE GENOMIC DNA]</scope>
</reference>
<dbReference type="CDD" id="cd00392">
    <property type="entry name" value="Ribosomal_L13"/>
    <property type="match status" value="1"/>
</dbReference>
<dbReference type="Gene3D" id="3.90.1180.10">
    <property type="entry name" value="Ribosomal protein L13"/>
    <property type="match status" value="1"/>
</dbReference>
<evidence type="ECO:0000256" key="4">
    <source>
        <dbReference type="HAMAP-Rule" id="MF_01366"/>
    </source>
</evidence>
<dbReference type="PANTHER" id="PTHR11545:SF2">
    <property type="entry name" value="LARGE RIBOSOMAL SUBUNIT PROTEIN UL13M"/>
    <property type="match status" value="1"/>
</dbReference>
<gene>
    <name evidence="4" type="primary">rplM</name>
    <name evidence="5" type="ORF">A2Y84_02185</name>
</gene>
<dbReference type="GO" id="GO:0017148">
    <property type="term" value="P:negative regulation of translation"/>
    <property type="evidence" value="ECO:0007669"/>
    <property type="project" value="TreeGrafter"/>
</dbReference>
<dbReference type="PANTHER" id="PTHR11545">
    <property type="entry name" value="RIBOSOMAL PROTEIN L13"/>
    <property type="match status" value="1"/>
</dbReference>
<dbReference type="PIRSF" id="PIRSF002181">
    <property type="entry name" value="Ribosomal_L13"/>
    <property type="match status" value="1"/>
</dbReference>
<accession>A0A1G1YZH5</accession>
<dbReference type="SUPFAM" id="SSF52161">
    <property type="entry name" value="Ribosomal protein L13"/>
    <property type="match status" value="1"/>
</dbReference>
<dbReference type="AlphaFoldDB" id="A0A1G1YZH5"/>
<dbReference type="NCBIfam" id="TIGR01066">
    <property type="entry name" value="rplM_bact"/>
    <property type="match status" value="1"/>
</dbReference>
<dbReference type="InterPro" id="IPR005823">
    <property type="entry name" value="Ribosomal_uL13_bac-type"/>
</dbReference>
<evidence type="ECO:0000256" key="2">
    <source>
        <dbReference type="ARBA" id="ARBA00022980"/>
    </source>
</evidence>
<proteinExistence type="inferred from homology"/>
<comment type="subunit">
    <text evidence="4">Part of the 50S ribosomal subunit.</text>
</comment>
<evidence type="ECO:0000256" key="3">
    <source>
        <dbReference type="ARBA" id="ARBA00023274"/>
    </source>
</evidence>
<comment type="caution">
    <text evidence="5">The sequence shown here is derived from an EMBL/GenBank/DDBJ whole genome shotgun (WGS) entry which is preliminary data.</text>
</comment>